<dbReference type="SMART" id="SM00587">
    <property type="entry name" value="CHK"/>
    <property type="match status" value="1"/>
</dbReference>
<name>A0A5E4NEA9_9HEMI</name>
<keyword evidence="3" id="KW-1185">Reference proteome</keyword>
<reference evidence="2 3" key="1">
    <citation type="submission" date="2019-08" db="EMBL/GenBank/DDBJ databases">
        <authorList>
            <person name="Alioto T."/>
            <person name="Alioto T."/>
            <person name="Gomez Garrido J."/>
        </authorList>
    </citation>
    <scope>NUCLEOTIDE SEQUENCE [LARGE SCALE GENOMIC DNA]</scope>
</reference>
<dbReference type="PANTHER" id="PTHR11012:SF8">
    <property type="entry name" value="JUVENILE HORMONE-INDUCIBLE PROTEIN 26"/>
    <property type="match status" value="1"/>
</dbReference>
<dbReference type="OrthoDB" id="190089at2759"/>
<proteinExistence type="predicted"/>
<evidence type="ECO:0000313" key="3">
    <source>
        <dbReference type="Proteomes" id="UP000325440"/>
    </source>
</evidence>
<dbReference type="InterPro" id="IPR011009">
    <property type="entry name" value="Kinase-like_dom_sf"/>
</dbReference>
<evidence type="ECO:0000313" key="2">
    <source>
        <dbReference type="EMBL" id="VVC43033.1"/>
    </source>
</evidence>
<protein>
    <recommendedName>
        <fullName evidence="1">CHK kinase-like domain-containing protein</fullName>
    </recommendedName>
</protein>
<dbReference type="PANTHER" id="PTHR11012">
    <property type="entry name" value="PROTEIN KINASE-LIKE DOMAIN-CONTAINING"/>
    <property type="match status" value="1"/>
</dbReference>
<dbReference type="InterPro" id="IPR004119">
    <property type="entry name" value="EcKL"/>
</dbReference>
<organism evidence="2 3">
    <name type="scientific">Cinara cedri</name>
    <dbReference type="NCBI Taxonomy" id="506608"/>
    <lineage>
        <taxon>Eukaryota</taxon>
        <taxon>Metazoa</taxon>
        <taxon>Ecdysozoa</taxon>
        <taxon>Arthropoda</taxon>
        <taxon>Hexapoda</taxon>
        <taxon>Insecta</taxon>
        <taxon>Pterygota</taxon>
        <taxon>Neoptera</taxon>
        <taxon>Paraneoptera</taxon>
        <taxon>Hemiptera</taxon>
        <taxon>Sternorrhyncha</taxon>
        <taxon>Aphidomorpha</taxon>
        <taxon>Aphidoidea</taxon>
        <taxon>Aphididae</taxon>
        <taxon>Lachninae</taxon>
        <taxon>Cinara</taxon>
    </lineage>
</organism>
<dbReference type="Proteomes" id="UP000325440">
    <property type="component" value="Unassembled WGS sequence"/>
</dbReference>
<evidence type="ECO:0000259" key="1">
    <source>
        <dbReference type="SMART" id="SM00587"/>
    </source>
</evidence>
<dbReference type="AlphaFoldDB" id="A0A5E4NEA9"/>
<accession>A0A5E4NEA9</accession>
<dbReference type="SUPFAM" id="SSF56112">
    <property type="entry name" value="Protein kinase-like (PK-like)"/>
    <property type="match status" value="1"/>
</dbReference>
<sequence length="433" mass="49267">MAEPDGWSIDRAMAEMTVAGVFGPGLRYVSFERDHYFASTLLFGTLTVTAGDDSDDAGGEGHRRQRQLAIKFKHRVPEMRAMCNNDLQFHNEILFFERIAPFLMACARSTRDHECKHNRSRVTPLLPRYFYGRNDCGDRASQDMVVLESVCLHEYRLSDQLVYLDFDHLAVALRTLAKFHGLSYRAKHDDPVKFAETIAGVKETQWDADGQWYVRGDGLGKLLETALDRLAERHGDGMAARRFRTELLGDARRTLRHVMEPVEPSAVLCHGDFNWNNLLFRYDSGGRPVDVMLVEMSNVRYGSPALDLSFFLYMNTDRRLRDARWDELLDAYCAALSSAVSDSAGAVWVPDRARLDEEMREHSFYGLAHVSFSVRLMAEEHRQVDPAEFINVDDDEALCLLLAFGGDRATDTLADAVQHFLDISYNRTMSSLE</sequence>
<dbReference type="Pfam" id="PF02958">
    <property type="entry name" value="EcKL"/>
    <property type="match status" value="1"/>
</dbReference>
<dbReference type="InterPro" id="IPR015897">
    <property type="entry name" value="CHK_kinase-like"/>
</dbReference>
<feature type="domain" description="CHK kinase-like" evidence="1">
    <location>
        <begin position="145"/>
        <end position="342"/>
    </location>
</feature>
<dbReference type="EMBL" id="CABPRJ010002367">
    <property type="protein sequence ID" value="VVC43033.1"/>
    <property type="molecule type" value="Genomic_DNA"/>
</dbReference>
<gene>
    <name evidence="2" type="ORF">CINCED_3A006551</name>
</gene>
<dbReference type="Gene3D" id="3.90.1200.10">
    <property type="match status" value="1"/>
</dbReference>